<feature type="transmembrane region" description="Helical" evidence="8">
    <location>
        <begin position="112"/>
        <end position="131"/>
    </location>
</feature>
<reference evidence="9 10" key="1">
    <citation type="submission" date="2024-09" db="EMBL/GenBank/DDBJ databases">
        <title>Chromosome-scale assembly of Riccia fluitans.</title>
        <authorList>
            <person name="Paukszto L."/>
            <person name="Sawicki J."/>
            <person name="Karawczyk K."/>
            <person name="Piernik-Szablinska J."/>
            <person name="Szczecinska M."/>
            <person name="Mazdziarz M."/>
        </authorList>
    </citation>
    <scope>NUCLEOTIDE SEQUENCE [LARGE SCALE GENOMIC DNA]</scope>
    <source>
        <strain evidence="9">Rf_01</strain>
        <tissue evidence="9">Aerial parts of the thallus</tissue>
    </source>
</reference>
<keyword evidence="5 8" id="KW-1133">Transmembrane helix</keyword>
<feature type="transmembrane region" description="Helical" evidence="8">
    <location>
        <begin position="359"/>
        <end position="380"/>
    </location>
</feature>
<feature type="transmembrane region" description="Helical" evidence="8">
    <location>
        <begin position="498"/>
        <end position="531"/>
    </location>
</feature>
<feature type="transmembrane region" description="Helical" evidence="8">
    <location>
        <begin position="262"/>
        <end position="280"/>
    </location>
</feature>
<gene>
    <name evidence="9" type="ORF">R1flu_015736</name>
</gene>
<proteinExistence type="inferred from homology"/>
<accession>A0ABD1YK66</accession>
<feature type="transmembrane region" description="Helical" evidence="8">
    <location>
        <begin position="612"/>
        <end position="629"/>
    </location>
</feature>
<evidence type="ECO:0000256" key="2">
    <source>
        <dbReference type="ARBA" id="ARBA00010276"/>
    </source>
</evidence>
<organism evidence="9 10">
    <name type="scientific">Riccia fluitans</name>
    <dbReference type="NCBI Taxonomy" id="41844"/>
    <lineage>
        <taxon>Eukaryota</taxon>
        <taxon>Viridiplantae</taxon>
        <taxon>Streptophyta</taxon>
        <taxon>Embryophyta</taxon>
        <taxon>Marchantiophyta</taxon>
        <taxon>Marchantiopsida</taxon>
        <taxon>Marchantiidae</taxon>
        <taxon>Marchantiales</taxon>
        <taxon>Ricciaceae</taxon>
        <taxon>Riccia</taxon>
    </lineage>
</organism>
<sequence>MENDGNQRHPVVRRAVNDSSTYHEATDGYVVNAAENHSHGQIPAPEGKQGLFNTVTGKGEVEGTEGAFLDVPIPPWREQITVRAVVVAAVLGTVCSIITHRLDLTIGIVPPLNIAAGLLGFLFIKTWVTALTKMGFTSKPFTRQENTVIQTCVVSCYAVAYAGGFGSYLLGMASFAYEAIGPDKPGNTLQDIKNPSLGWIIGYLFLVALLGTFVLVPLRKVMIIDYKLTFPSGTATAVLINSFHTPSGAKVARKQVKYLQKYFGFSFAWSFFKWFFSGVGSKCGFDNFPSLGLKAYTNRFYFDFNLTFVGTGILLPRIVSCSLIFGSVISWGLMWPLIRRREGNWYPAGLDENRDFRGLFGYKVFIFVAIILGDGLYNLAKVTYLPLKNLYIFRKTRQQLPTAITDTKSEMKGEDEEEHLDDRRRKDVFLNDTVPYWLAFTGYTFLSIVSIIAIPYMFPSVKWYYVLVAYLVGPLFAFCNAYGAGLTDFNLATSYGKLILFCFAAWAGGGGGGILAGLAGCGVMMSILVAAAVLMQDFKTGYLTLSSPKSMFAAQLIGGVMGCVLAPATFWIFWTAYDIGDPNGPYRAPIAILYRSLALLGIEGFGLLPKHCLQLCYGWFAFAVLLNVVRDSLPRKYARFVPIPMAMVIPFYLGGYFAIDMIVGTCIVFFWERVNKKKAQTFSAAVASGLICGDGLWTIPASILSLAKVTPPICMRFLRAKDPILATLG</sequence>
<feature type="transmembrane region" description="Helical" evidence="8">
    <location>
        <begin position="80"/>
        <end position="100"/>
    </location>
</feature>
<keyword evidence="3" id="KW-0813">Transport</keyword>
<feature type="region of interest" description="Disordered" evidence="7">
    <location>
        <begin position="1"/>
        <end position="21"/>
    </location>
</feature>
<dbReference type="PANTHER" id="PTHR31645">
    <property type="entry name" value="OLIGOPEPTIDE TRANSPORTER YGL114W-RELATED"/>
    <property type="match status" value="1"/>
</dbReference>
<evidence type="ECO:0000313" key="10">
    <source>
        <dbReference type="Proteomes" id="UP001605036"/>
    </source>
</evidence>
<feature type="transmembrane region" description="Helical" evidence="8">
    <location>
        <begin position="314"/>
        <end position="338"/>
    </location>
</feature>
<feature type="transmembrane region" description="Helical" evidence="8">
    <location>
        <begin position="434"/>
        <end position="456"/>
    </location>
</feature>
<comment type="caution">
    <text evidence="9">The sequence shown here is derived from an EMBL/GenBank/DDBJ whole genome shotgun (WGS) entry which is preliminary data.</text>
</comment>
<evidence type="ECO:0000256" key="1">
    <source>
        <dbReference type="ARBA" id="ARBA00004141"/>
    </source>
</evidence>
<dbReference type="NCBIfam" id="TIGR00728">
    <property type="entry name" value="OPT_sfam"/>
    <property type="match status" value="1"/>
</dbReference>
<evidence type="ECO:0000256" key="8">
    <source>
        <dbReference type="SAM" id="Phobius"/>
    </source>
</evidence>
<dbReference type="EMBL" id="JBHFFA010000004">
    <property type="protein sequence ID" value="KAL2631050.1"/>
    <property type="molecule type" value="Genomic_DNA"/>
</dbReference>
<feature type="transmembrane region" description="Helical" evidence="8">
    <location>
        <begin position="463"/>
        <end position="486"/>
    </location>
</feature>
<comment type="similarity">
    <text evidence="2">Belongs to the YSL (TC 2.A.67.2) family.</text>
</comment>
<evidence type="ECO:0000256" key="4">
    <source>
        <dbReference type="ARBA" id="ARBA00022692"/>
    </source>
</evidence>
<feature type="transmembrane region" description="Helical" evidence="8">
    <location>
        <begin position="197"/>
        <end position="218"/>
    </location>
</feature>
<evidence type="ECO:0000256" key="5">
    <source>
        <dbReference type="ARBA" id="ARBA00022989"/>
    </source>
</evidence>
<comment type="subcellular location">
    <subcellularLocation>
        <location evidence="1">Membrane</location>
        <topology evidence="1">Multi-pass membrane protein</topology>
    </subcellularLocation>
</comment>
<feature type="transmembrane region" description="Helical" evidence="8">
    <location>
        <begin position="586"/>
        <end position="605"/>
    </location>
</feature>
<name>A0ABD1YK66_9MARC</name>
<keyword evidence="4 8" id="KW-0812">Transmembrane</keyword>
<dbReference type="InterPro" id="IPR004813">
    <property type="entry name" value="OPT"/>
</dbReference>
<protein>
    <submittedName>
        <fullName evidence="9">Uncharacterized protein</fullName>
    </submittedName>
</protein>
<dbReference type="Pfam" id="PF03169">
    <property type="entry name" value="OPT"/>
    <property type="match status" value="1"/>
</dbReference>
<feature type="transmembrane region" description="Helical" evidence="8">
    <location>
        <begin position="152"/>
        <end position="177"/>
    </location>
</feature>
<dbReference type="AlphaFoldDB" id="A0ABD1YK66"/>
<evidence type="ECO:0000256" key="3">
    <source>
        <dbReference type="ARBA" id="ARBA00022448"/>
    </source>
</evidence>
<dbReference type="Proteomes" id="UP001605036">
    <property type="component" value="Unassembled WGS sequence"/>
</dbReference>
<evidence type="ECO:0000256" key="7">
    <source>
        <dbReference type="SAM" id="MobiDB-lite"/>
    </source>
</evidence>
<feature type="transmembrane region" description="Helical" evidence="8">
    <location>
        <begin position="552"/>
        <end position="574"/>
    </location>
</feature>
<dbReference type="PANTHER" id="PTHR31645:SF76">
    <property type="entry name" value="METAL-NICOTIANAMINE TRANSPORTER YSL8-RELATED"/>
    <property type="match status" value="1"/>
</dbReference>
<evidence type="ECO:0000256" key="6">
    <source>
        <dbReference type="ARBA" id="ARBA00023136"/>
    </source>
</evidence>
<feature type="transmembrane region" description="Helical" evidence="8">
    <location>
        <begin position="649"/>
        <end position="671"/>
    </location>
</feature>
<dbReference type="GO" id="GO:0016020">
    <property type="term" value="C:membrane"/>
    <property type="evidence" value="ECO:0007669"/>
    <property type="project" value="UniProtKB-SubCell"/>
</dbReference>
<dbReference type="InterPro" id="IPR045035">
    <property type="entry name" value="YSL-like"/>
</dbReference>
<evidence type="ECO:0000313" key="9">
    <source>
        <dbReference type="EMBL" id="KAL2631050.1"/>
    </source>
</evidence>
<keyword evidence="10" id="KW-1185">Reference proteome</keyword>
<keyword evidence="6 8" id="KW-0472">Membrane</keyword>